<feature type="domain" description="ABC3 transporter permease C-terminal" evidence="9">
    <location>
        <begin position="275"/>
        <end position="408"/>
    </location>
</feature>
<evidence type="ECO:0000256" key="3">
    <source>
        <dbReference type="ARBA" id="ARBA00022448"/>
    </source>
</evidence>
<evidence type="ECO:0000256" key="1">
    <source>
        <dbReference type="ARBA" id="ARBA00004651"/>
    </source>
</evidence>
<dbReference type="Pfam" id="PF12704">
    <property type="entry name" value="MacB_PCD"/>
    <property type="match status" value="1"/>
</dbReference>
<dbReference type="EMBL" id="SRIO01000006">
    <property type="protein sequence ID" value="TFZ82806.1"/>
    <property type="molecule type" value="Genomic_DNA"/>
</dbReference>
<keyword evidence="4" id="KW-1003">Cell membrane</keyword>
<evidence type="ECO:0000256" key="6">
    <source>
        <dbReference type="ARBA" id="ARBA00022989"/>
    </source>
</evidence>
<dbReference type="PANTHER" id="PTHR30489:SF0">
    <property type="entry name" value="LIPOPROTEIN-RELEASING SYSTEM TRANSMEMBRANE PROTEIN LOLE"/>
    <property type="match status" value="1"/>
</dbReference>
<feature type="transmembrane region" description="Helical" evidence="8">
    <location>
        <begin position="272"/>
        <end position="296"/>
    </location>
</feature>
<keyword evidence="6 8" id="KW-1133">Transmembrane helix</keyword>
<keyword evidence="3" id="KW-0813">Transport</keyword>
<accession>A0A4Z0FBC7</accession>
<dbReference type="NCBIfam" id="TIGR02212">
    <property type="entry name" value="lolCE"/>
    <property type="match status" value="1"/>
</dbReference>
<comment type="caution">
    <text evidence="11">The sequence shown here is derived from an EMBL/GenBank/DDBJ whole genome shotgun (WGS) entry which is preliminary data.</text>
</comment>
<protein>
    <submittedName>
        <fullName evidence="11">Lipoprotein-releasing ABC transporter permease subunit</fullName>
    </submittedName>
</protein>
<keyword evidence="12" id="KW-1185">Reference proteome</keyword>
<evidence type="ECO:0000259" key="9">
    <source>
        <dbReference type="Pfam" id="PF02687"/>
    </source>
</evidence>
<dbReference type="OrthoDB" id="9808461at2"/>
<name>A0A4Z0FBC7_9GAMM</name>
<evidence type="ECO:0000256" key="8">
    <source>
        <dbReference type="SAM" id="Phobius"/>
    </source>
</evidence>
<evidence type="ECO:0000256" key="7">
    <source>
        <dbReference type="ARBA" id="ARBA00023136"/>
    </source>
</evidence>
<reference evidence="11 12" key="1">
    <citation type="journal article" date="2019" name="ISME J.">
        <title>Candidatus Macondimonas diazotrophica, a novel gammaproteobacterial genus dominating crude-oil-contaminated coastal sediments.</title>
        <authorList>
            <person name="Karthikeyan S."/>
            <person name="Konstantinidis K."/>
        </authorList>
    </citation>
    <scope>NUCLEOTIDE SEQUENCE [LARGE SCALE GENOMIC DNA]</scope>
    <source>
        <strain evidence="11 12">KTK01</strain>
    </source>
</reference>
<dbReference type="Proteomes" id="UP000297890">
    <property type="component" value="Unassembled WGS sequence"/>
</dbReference>
<dbReference type="PANTHER" id="PTHR30489">
    <property type="entry name" value="LIPOPROTEIN-RELEASING SYSTEM TRANSMEMBRANE PROTEIN LOLE"/>
    <property type="match status" value="1"/>
</dbReference>
<dbReference type="InterPro" id="IPR011925">
    <property type="entry name" value="LolCE_TM"/>
</dbReference>
<evidence type="ECO:0000256" key="2">
    <source>
        <dbReference type="ARBA" id="ARBA00005236"/>
    </source>
</evidence>
<dbReference type="RefSeq" id="WP_135281476.1">
    <property type="nucleotide sequence ID" value="NZ_SRIO01000006.1"/>
</dbReference>
<feature type="transmembrane region" description="Helical" evidence="8">
    <location>
        <begin position="317"/>
        <end position="344"/>
    </location>
</feature>
<organism evidence="11 12">
    <name type="scientific">Candidatus Macondimonas diazotrophica</name>
    <dbReference type="NCBI Taxonomy" id="2305248"/>
    <lineage>
        <taxon>Bacteria</taxon>
        <taxon>Pseudomonadati</taxon>
        <taxon>Pseudomonadota</taxon>
        <taxon>Gammaproteobacteria</taxon>
        <taxon>Chromatiales</taxon>
        <taxon>Ectothiorhodospiraceae</taxon>
        <taxon>Candidatus Macondimonas</taxon>
    </lineage>
</organism>
<evidence type="ECO:0000259" key="10">
    <source>
        <dbReference type="Pfam" id="PF12704"/>
    </source>
</evidence>
<evidence type="ECO:0000256" key="5">
    <source>
        <dbReference type="ARBA" id="ARBA00022692"/>
    </source>
</evidence>
<sequence>MFRPFELFIGLRYSRSRRRNHFISFISLISMLGVMLGVAALIVVLSVMNGFEQELRQRILGMTAHATVSNFDIRVEQWPRLADQVAGHPHVIGTAPYIEGEAIFRHGRILTGGMLYGVLPAREGQVSEVGQRMVAGRLEDLTDGGYGVVLGKALAEALGVGIGDAVDLMVPQANLTPAGLIPRLRRFRVVGVFEVGMYEYDRTQAFVHLADAARLMSLGDAVSGVRLKLDDVYRAPQVSRDLVQVLDPGYFATDWTRRHANFFRAIRTEKTVMFIILAMIVGVAAFNIVSTLVMVVTDKQGDIAILRTLGASPASIMGVFIVQGVLIGTVGTLAGVAVGVLIALNVETLVPFIERAAGFQFLPADVYYISELPSRLEITDVVRISVLAFALSLLSTLYPAWRAARIDPAEALRYE</sequence>
<comment type="subcellular location">
    <subcellularLocation>
        <location evidence="1">Cell membrane</location>
        <topology evidence="1">Multi-pass membrane protein</topology>
    </subcellularLocation>
</comment>
<dbReference type="InterPro" id="IPR025857">
    <property type="entry name" value="MacB_PCD"/>
</dbReference>
<evidence type="ECO:0000313" key="11">
    <source>
        <dbReference type="EMBL" id="TFZ82806.1"/>
    </source>
</evidence>
<proteinExistence type="inferred from homology"/>
<keyword evidence="5 8" id="KW-0812">Transmembrane</keyword>
<comment type="similarity">
    <text evidence="2">Belongs to the ABC-4 integral membrane protein family. LolC/E subfamily.</text>
</comment>
<dbReference type="InterPro" id="IPR003838">
    <property type="entry name" value="ABC3_permease_C"/>
</dbReference>
<dbReference type="GO" id="GO:0042953">
    <property type="term" value="P:lipoprotein transport"/>
    <property type="evidence" value="ECO:0007669"/>
    <property type="project" value="InterPro"/>
</dbReference>
<feature type="transmembrane region" description="Helical" evidence="8">
    <location>
        <begin position="21"/>
        <end position="48"/>
    </location>
</feature>
<evidence type="ECO:0000313" key="12">
    <source>
        <dbReference type="Proteomes" id="UP000297890"/>
    </source>
</evidence>
<gene>
    <name evidence="11" type="ORF">E4680_05875</name>
</gene>
<feature type="domain" description="MacB-like periplasmic core" evidence="10">
    <location>
        <begin position="27"/>
        <end position="244"/>
    </location>
</feature>
<keyword evidence="11" id="KW-0449">Lipoprotein</keyword>
<dbReference type="InterPro" id="IPR051447">
    <property type="entry name" value="Lipoprotein-release_system"/>
</dbReference>
<dbReference type="GO" id="GO:0098797">
    <property type="term" value="C:plasma membrane protein complex"/>
    <property type="evidence" value="ECO:0007669"/>
    <property type="project" value="TreeGrafter"/>
</dbReference>
<dbReference type="AlphaFoldDB" id="A0A4Z0FBC7"/>
<evidence type="ECO:0000256" key="4">
    <source>
        <dbReference type="ARBA" id="ARBA00022475"/>
    </source>
</evidence>
<dbReference type="GO" id="GO:0044874">
    <property type="term" value="P:lipoprotein localization to outer membrane"/>
    <property type="evidence" value="ECO:0007669"/>
    <property type="project" value="TreeGrafter"/>
</dbReference>
<keyword evidence="7 8" id="KW-0472">Membrane</keyword>
<dbReference type="Pfam" id="PF02687">
    <property type="entry name" value="FtsX"/>
    <property type="match status" value="1"/>
</dbReference>